<dbReference type="Pfam" id="PF00158">
    <property type="entry name" value="Sigma54_activat"/>
    <property type="match status" value="1"/>
</dbReference>
<feature type="domain" description="Response regulatory" evidence="10">
    <location>
        <begin position="7"/>
        <end position="121"/>
    </location>
</feature>
<dbReference type="SMART" id="SM00448">
    <property type="entry name" value="REC"/>
    <property type="match status" value="1"/>
</dbReference>
<dbReference type="Gene3D" id="3.40.50.2300">
    <property type="match status" value="1"/>
</dbReference>
<keyword evidence="3" id="KW-0067">ATP-binding</keyword>
<dbReference type="EMBL" id="FZPC01000001">
    <property type="protein sequence ID" value="SNS38729.1"/>
    <property type="molecule type" value="Genomic_DNA"/>
</dbReference>
<gene>
    <name evidence="11" type="ORF">SAMN05216189_1004159</name>
    <name evidence="12" type="ORF">SAMN06295949_101212</name>
</gene>
<organism evidence="11 14">
    <name type="scientific">Pseudomonas delhiensis</name>
    <dbReference type="NCBI Taxonomy" id="366289"/>
    <lineage>
        <taxon>Bacteria</taxon>
        <taxon>Pseudomonadati</taxon>
        <taxon>Pseudomonadota</taxon>
        <taxon>Gammaproteobacteria</taxon>
        <taxon>Pseudomonadales</taxon>
        <taxon>Pseudomonadaceae</taxon>
        <taxon>Pseudomonas</taxon>
    </lineage>
</organism>
<dbReference type="RefSeq" id="WP_089389664.1">
    <property type="nucleotide sequence ID" value="NZ_FNEC01000004.1"/>
</dbReference>
<dbReference type="PANTHER" id="PTHR32071">
    <property type="entry name" value="TRANSCRIPTIONAL REGULATORY PROTEIN"/>
    <property type="match status" value="1"/>
</dbReference>
<evidence type="ECO:0000256" key="5">
    <source>
        <dbReference type="ARBA" id="ARBA00023015"/>
    </source>
</evidence>
<dbReference type="Gene3D" id="1.10.10.60">
    <property type="entry name" value="Homeodomain-like"/>
    <property type="match status" value="1"/>
</dbReference>
<evidence type="ECO:0000313" key="12">
    <source>
        <dbReference type="EMBL" id="SNS38729.1"/>
    </source>
</evidence>
<dbReference type="EMBL" id="FNEC01000004">
    <property type="protein sequence ID" value="SDI37069.1"/>
    <property type="molecule type" value="Genomic_DNA"/>
</dbReference>
<evidence type="ECO:0000256" key="7">
    <source>
        <dbReference type="ARBA" id="ARBA00023163"/>
    </source>
</evidence>
<dbReference type="GO" id="GO:0005524">
    <property type="term" value="F:ATP binding"/>
    <property type="evidence" value="ECO:0007669"/>
    <property type="project" value="UniProtKB-KW"/>
</dbReference>
<evidence type="ECO:0000256" key="2">
    <source>
        <dbReference type="ARBA" id="ARBA00022741"/>
    </source>
</evidence>
<dbReference type="PROSITE" id="PS00688">
    <property type="entry name" value="SIGMA54_INTERACT_3"/>
    <property type="match status" value="1"/>
</dbReference>
<evidence type="ECO:0000259" key="9">
    <source>
        <dbReference type="PROSITE" id="PS50045"/>
    </source>
</evidence>
<dbReference type="FunFam" id="3.40.50.300:FF:000006">
    <property type="entry name" value="DNA-binding transcriptional regulator NtrC"/>
    <property type="match status" value="1"/>
</dbReference>
<dbReference type="PANTHER" id="PTHR32071:SF57">
    <property type="entry name" value="C4-DICARBOXYLATE TRANSPORT TRANSCRIPTIONAL REGULATORY PROTEIN DCTD"/>
    <property type="match status" value="1"/>
</dbReference>
<dbReference type="InterPro" id="IPR025662">
    <property type="entry name" value="Sigma_54_int_dom_ATP-bd_1"/>
</dbReference>
<protein>
    <submittedName>
        <fullName evidence="11">Two-component system, response regulator AauR</fullName>
    </submittedName>
</protein>
<keyword evidence="1 8" id="KW-0597">Phosphoprotein</keyword>
<evidence type="ECO:0000256" key="4">
    <source>
        <dbReference type="ARBA" id="ARBA00023012"/>
    </source>
</evidence>
<dbReference type="SUPFAM" id="SSF52540">
    <property type="entry name" value="P-loop containing nucleoside triphosphate hydrolases"/>
    <property type="match status" value="1"/>
</dbReference>
<dbReference type="InterPro" id="IPR058031">
    <property type="entry name" value="AAA_lid_NorR"/>
</dbReference>
<dbReference type="InterPro" id="IPR025944">
    <property type="entry name" value="Sigma_54_int_dom_CS"/>
</dbReference>
<dbReference type="GO" id="GO:0043565">
    <property type="term" value="F:sequence-specific DNA binding"/>
    <property type="evidence" value="ECO:0007669"/>
    <property type="project" value="InterPro"/>
</dbReference>
<dbReference type="Proteomes" id="UP000199693">
    <property type="component" value="Unassembled WGS sequence"/>
</dbReference>
<dbReference type="InterPro" id="IPR001789">
    <property type="entry name" value="Sig_transdc_resp-reg_receiver"/>
</dbReference>
<dbReference type="InterPro" id="IPR002197">
    <property type="entry name" value="HTH_Fis"/>
</dbReference>
<evidence type="ECO:0000259" key="10">
    <source>
        <dbReference type="PROSITE" id="PS50110"/>
    </source>
</evidence>
<dbReference type="Gene3D" id="3.40.50.300">
    <property type="entry name" value="P-loop containing nucleotide triphosphate hydrolases"/>
    <property type="match status" value="1"/>
</dbReference>
<dbReference type="AlphaFoldDB" id="A0A239E2J9"/>
<sequence>MSDEKLRVLVVEDDPHVLLGCQQALALEDIDSDGVASAEEALRRVGADFPGIVVSDIRLPGMDGLQLLARLREKDAQLPVVLITGHGDIAMAVQAMRDGAYDFMEKPFAPERLVDVARRALERRRLSREIGQLRRQLAGRQALEARLIGRSPAMQALRELIANVADTSANVLIEGETGTGKELVARCLHDYSRRQPKAFVALNCGGLPESLIDSEIFGHEAHAFTGAGKRRIGKIEHADGGSLFLDEIESMPLNLQIKLLRVLQEHQLERLGSNQLIPVDCRVIAATKSDLAAMGREGGFRSDLYYRLNVITLQLPPLRERREDILMLFEHFLQQSSLRFDRPAPAIDNATAASLMAHDWPGNVRELRNVAERFALGLPVLAASGLGPDASEPRFAEAVEAFERSLLQAALERHAGNLSQAAAALGMAKTTLFDKVKKYGLA</sequence>
<reference evidence="12 13" key="2">
    <citation type="submission" date="2017-06" db="EMBL/GenBank/DDBJ databases">
        <authorList>
            <person name="Varghese N."/>
            <person name="Submissions S."/>
        </authorList>
    </citation>
    <scope>NUCLEOTIDE SEQUENCE [LARGE SCALE GENOMIC DNA]</scope>
    <source>
        <strain evidence="12 13">RLD-1</strain>
    </source>
</reference>
<dbReference type="PRINTS" id="PR01590">
    <property type="entry name" value="HTHFIS"/>
</dbReference>
<dbReference type="Pfam" id="PF25601">
    <property type="entry name" value="AAA_lid_14"/>
    <property type="match status" value="1"/>
</dbReference>
<dbReference type="CDD" id="cd00009">
    <property type="entry name" value="AAA"/>
    <property type="match status" value="1"/>
</dbReference>
<keyword evidence="4" id="KW-0902">Two-component regulatory system</keyword>
<keyword evidence="5" id="KW-0805">Transcription regulation</keyword>
<dbReference type="FunFam" id="3.40.50.2300:FF:000018">
    <property type="entry name" value="DNA-binding transcriptional regulator NtrC"/>
    <property type="match status" value="1"/>
</dbReference>
<dbReference type="InterPro" id="IPR027417">
    <property type="entry name" value="P-loop_NTPase"/>
</dbReference>
<dbReference type="GO" id="GO:0000160">
    <property type="term" value="P:phosphorelay signal transduction system"/>
    <property type="evidence" value="ECO:0007669"/>
    <property type="project" value="UniProtKB-KW"/>
</dbReference>
<dbReference type="InterPro" id="IPR009057">
    <property type="entry name" value="Homeodomain-like_sf"/>
</dbReference>
<keyword evidence="7" id="KW-0804">Transcription</keyword>
<evidence type="ECO:0000313" key="13">
    <source>
        <dbReference type="Proteomes" id="UP000198309"/>
    </source>
</evidence>
<dbReference type="GO" id="GO:0006355">
    <property type="term" value="P:regulation of DNA-templated transcription"/>
    <property type="evidence" value="ECO:0007669"/>
    <property type="project" value="InterPro"/>
</dbReference>
<reference evidence="11 14" key="1">
    <citation type="submission" date="2016-10" db="EMBL/GenBank/DDBJ databases">
        <authorList>
            <person name="de Groot N.N."/>
        </authorList>
    </citation>
    <scope>NUCLEOTIDE SEQUENCE [LARGE SCALE GENOMIC DNA]</scope>
    <source>
        <strain evidence="11 14">CCM 7361</strain>
    </source>
</reference>
<feature type="modified residue" description="4-aspartylphosphate" evidence="8">
    <location>
        <position position="56"/>
    </location>
</feature>
<dbReference type="InterPro" id="IPR003593">
    <property type="entry name" value="AAA+_ATPase"/>
</dbReference>
<dbReference type="PROSITE" id="PS00676">
    <property type="entry name" value="SIGMA54_INTERACT_2"/>
    <property type="match status" value="1"/>
</dbReference>
<evidence type="ECO:0000256" key="8">
    <source>
        <dbReference type="PROSITE-ProRule" id="PRU00169"/>
    </source>
</evidence>
<dbReference type="PROSITE" id="PS50045">
    <property type="entry name" value="SIGMA54_INTERACT_4"/>
    <property type="match status" value="1"/>
</dbReference>
<dbReference type="InterPro" id="IPR011006">
    <property type="entry name" value="CheY-like_superfamily"/>
</dbReference>
<evidence type="ECO:0000256" key="6">
    <source>
        <dbReference type="ARBA" id="ARBA00023125"/>
    </source>
</evidence>
<proteinExistence type="predicted"/>
<evidence type="ECO:0000313" key="14">
    <source>
        <dbReference type="Proteomes" id="UP000199693"/>
    </source>
</evidence>
<dbReference type="Proteomes" id="UP000198309">
    <property type="component" value="Unassembled WGS sequence"/>
</dbReference>
<dbReference type="PROSITE" id="PS00675">
    <property type="entry name" value="SIGMA54_INTERACT_1"/>
    <property type="match status" value="1"/>
</dbReference>
<dbReference type="InterPro" id="IPR025943">
    <property type="entry name" value="Sigma_54_int_dom_ATP-bd_2"/>
</dbReference>
<dbReference type="Pfam" id="PF02954">
    <property type="entry name" value="HTH_8"/>
    <property type="match status" value="1"/>
</dbReference>
<dbReference type="SMART" id="SM00382">
    <property type="entry name" value="AAA"/>
    <property type="match status" value="1"/>
</dbReference>
<evidence type="ECO:0000256" key="1">
    <source>
        <dbReference type="ARBA" id="ARBA00022553"/>
    </source>
</evidence>
<dbReference type="InterPro" id="IPR002078">
    <property type="entry name" value="Sigma_54_int"/>
</dbReference>
<feature type="domain" description="Sigma-54 factor interaction" evidence="9">
    <location>
        <begin position="147"/>
        <end position="376"/>
    </location>
</feature>
<keyword evidence="13" id="KW-1185">Reference proteome</keyword>
<dbReference type="SUPFAM" id="SSF52172">
    <property type="entry name" value="CheY-like"/>
    <property type="match status" value="1"/>
</dbReference>
<dbReference type="CDD" id="cd17549">
    <property type="entry name" value="REC_DctD-like"/>
    <property type="match status" value="1"/>
</dbReference>
<dbReference type="Gene3D" id="1.10.8.60">
    <property type="match status" value="1"/>
</dbReference>
<keyword evidence="6" id="KW-0238">DNA-binding</keyword>
<evidence type="ECO:0000256" key="3">
    <source>
        <dbReference type="ARBA" id="ARBA00022840"/>
    </source>
</evidence>
<dbReference type="Pfam" id="PF00072">
    <property type="entry name" value="Response_reg"/>
    <property type="match status" value="1"/>
</dbReference>
<evidence type="ECO:0000313" key="11">
    <source>
        <dbReference type="EMBL" id="SDI37069.1"/>
    </source>
</evidence>
<keyword evidence="2" id="KW-0547">Nucleotide-binding</keyword>
<accession>A0A239E2J9</accession>
<name>A0A239E2J9_9PSED</name>
<dbReference type="SUPFAM" id="SSF46689">
    <property type="entry name" value="Homeodomain-like"/>
    <property type="match status" value="1"/>
</dbReference>
<dbReference type="PROSITE" id="PS50110">
    <property type="entry name" value="RESPONSE_REGULATORY"/>
    <property type="match status" value="1"/>
</dbReference>